<feature type="region of interest" description="Disordered" evidence="1">
    <location>
        <begin position="509"/>
        <end position="551"/>
    </location>
</feature>
<dbReference type="Proteomes" id="UP000287124">
    <property type="component" value="Unassembled WGS sequence"/>
</dbReference>
<feature type="region of interest" description="Disordered" evidence="1">
    <location>
        <begin position="333"/>
        <end position="382"/>
    </location>
</feature>
<feature type="compositionally biased region" description="Basic and acidic residues" evidence="1">
    <location>
        <begin position="140"/>
        <end position="158"/>
    </location>
</feature>
<organism evidence="2 3">
    <name type="scientific">Fusarium euwallaceae</name>
    <dbReference type="NCBI Taxonomy" id="1147111"/>
    <lineage>
        <taxon>Eukaryota</taxon>
        <taxon>Fungi</taxon>
        <taxon>Dikarya</taxon>
        <taxon>Ascomycota</taxon>
        <taxon>Pezizomycotina</taxon>
        <taxon>Sordariomycetes</taxon>
        <taxon>Hypocreomycetidae</taxon>
        <taxon>Hypocreales</taxon>
        <taxon>Nectriaceae</taxon>
        <taxon>Fusarium</taxon>
        <taxon>Fusarium solani species complex</taxon>
    </lineage>
</organism>
<reference evidence="2 3" key="1">
    <citation type="submission" date="2017-06" db="EMBL/GenBank/DDBJ databases">
        <title>Comparative genomic analysis of Ambrosia Fusariam Clade fungi.</title>
        <authorList>
            <person name="Stajich J.E."/>
            <person name="Carrillo J."/>
            <person name="Kijimoto T."/>
            <person name="Eskalen A."/>
            <person name="O'Donnell K."/>
            <person name="Kasson M."/>
        </authorList>
    </citation>
    <scope>NUCLEOTIDE SEQUENCE [LARGE SCALE GENOMIC DNA]</scope>
    <source>
        <strain evidence="2 3">UCR1854</strain>
    </source>
</reference>
<proteinExistence type="predicted"/>
<name>A0A430LWD7_9HYPO</name>
<feature type="compositionally biased region" description="Basic and acidic residues" evidence="1">
    <location>
        <begin position="36"/>
        <end position="45"/>
    </location>
</feature>
<feature type="region of interest" description="Disordered" evidence="1">
    <location>
        <begin position="752"/>
        <end position="782"/>
    </location>
</feature>
<feature type="region of interest" description="Disordered" evidence="1">
    <location>
        <begin position="1"/>
        <end position="256"/>
    </location>
</feature>
<evidence type="ECO:0000313" key="3">
    <source>
        <dbReference type="Proteomes" id="UP000287124"/>
    </source>
</evidence>
<keyword evidence="3" id="KW-1185">Reference proteome</keyword>
<feature type="compositionally biased region" description="Basic residues" evidence="1">
    <location>
        <begin position="87"/>
        <end position="100"/>
    </location>
</feature>
<gene>
    <name evidence="2" type="ORF">BHE90_005460</name>
</gene>
<evidence type="ECO:0000256" key="1">
    <source>
        <dbReference type="SAM" id="MobiDB-lite"/>
    </source>
</evidence>
<dbReference type="EMBL" id="MIKF01000063">
    <property type="protein sequence ID" value="RTE80026.1"/>
    <property type="molecule type" value="Genomic_DNA"/>
</dbReference>
<evidence type="ECO:0000313" key="2">
    <source>
        <dbReference type="EMBL" id="RTE80026.1"/>
    </source>
</evidence>
<sequence length="782" mass="85876">MNPCAPAFVPSSQSSESDPDSAKKPTRSPAKKHHPAARDAPELKPKPKHQRNKSSVSSALDPKKYDTMFPSLPSASPPQEQPVQKAKMNKRKKKRAKKVSVHSPENGDPSKPSGESSEGQTAPEPTLQEETVQEETVQEAPEKPEPEPEPEPKHEPELLKPTVYTPTKSTLELLKPAIYTPPTSSHTNRRDNQADNLQSPKVRGNRPVGRSSRPRQRPDVPPTPHQDPRNRGRRQPAAGPPITRVGTPVGVYAPAPLDPNLSQGAMMGPFGPEGIPFPPMCGPAPMPFPLVPWNMMPVPWNPYQPQMPFTVEPSLDGQFWPQLPLPLVAAQAPRLQGQPRSGSCESSQRSDSLSTPQATALRARGGHQASNSLGAAQGPGTDIVPRTQVEMFKNQQRAKSSSPRCPRFHLKGRAAWMRGSPLGNTGQIAAPIDKEIPMTTAAKTFDKHLREVTDSRKCTGFIPTRQVQTSLGSPRVMNGPITSSYSDSLLRKKMPRVALPQQIDIAATGPSSQRRVLKPVNSNAQSSSALTGPESGTWSQSKRWTSTATKERQSFQKMMANLRYMGADQSPFVPQSPAELTAFKAAIAETEKLKLAEEVSRRVARAAAKNEEGGTKQLLGELMGGKIFSDHLSPVFAMNNCFNKMLPSNLAMQAEWPPLSEFKEEGDKRAGRPGRCLPLPRLNLVAARYISRPWDAYNPDGTIRWDKKVVQVGSHFICAVTQPDASITPPVELKIDALHFLLRAILSEIDRVESKESKEDVKEEKKEEEVSTEQDTRKEQES</sequence>
<accession>A0A430LWD7</accession>
<feature type="compositionally biased region" description="Basic residues" evidence="1">
    <location>
        <begin position="24"/>
        <end position="35"/>
    </location>
</feature>
<comment type="caution">
    <text evidence="2">The sequence shown here is derived from an EMBL/GenBank/DDBJ whole genome shotgun (WGS) entry which is preliminary data.</text>
</comment>
<dbReference type="AlphaFoldDB" id="A0A430LWD7"/>
<protein>
    <submittedName>
        <fullName evidence="2">Uncharacterized protein</fullName>
    </submittedName>
</protein>
<feature type="compositionally biased region" description="Polar residues" evidence="1">
    <location>
        <begin position="338"/>
        <end position="358"/>
    </location>
</feature>
<feature type="compositionally biased region" description="Polar residues" evidence="1">
    <location>
        <begin position="509"/>
        <end position="548"/>
    </location>
</feature>